<evidence type="ECO:0000256" key="1">
    <source>
        <dbReference type="ARBA" id="ARBA00004651"/>
    </source>
</evidence>
<dbReference type="InterPro" id="IPR020846">
    <property type="entry name" value="MFS_dom"/>
</dbReference>
<feature type="transmembrane region" description="Helical" evidence="6">
    <location>
        <begin position="331"/>
        <end position="350"/>
    </location>
</feature>
<keyword evidence="5 6" id="KW-0472">Membrane</keyword>
<dbReference type="PROSITE" id="PS50850">
    <property type="entry name" value="MFS"/>
    <property type="match status" value="1"/>
</dbReference>
<evidence type="ECO:0000256" key="3">
    <source>
        <dbReference type="ARBA" id="ARBA00022692"/>
    </source>
</evidence>
<keyword evidence="3 6" id="KW-0812">Transmembrane</keyword>
<feature type="transmembrane region" description="Helical" evidence="6">
    <location>
        <begin position="42"/>
        <end position="58"/>
    </location>
</feature>
<gene>
    <name evidence="8" type="primary">araJ</name>
    <name evidence="8" type="ORF">GCM10007103_26170</name>
</gene>
<dbReference type="EMBL" id="BMXB01000012">
    <property type="protein sequence ID" value="GHA43758.1"/>
    <property type="molecule type" value="Genomic_DNA"/>
</dbReference>
<feature type="transmembrane region" description="Helical" evidence="6">
    <location>
        <begin position="292"/>
        <end position="310"/>
    </location>
</feature>
<evidence type="ECO:0000256" key="4">
    <source>
        <dbReference type="ARBA" id="ARBA00022989"/>
    </source>
</evidence>
<feature type="transmembrane region" description="Helical" evidence="6">
    <location>
        <begin position="236"/>
        <end position="255"/>
    </location>
</feature>
<dbReference type="InterPro" id="IPR036259">
    <property type="entry name" value="MFS_trans_sf"/>
</dbReference>
<dbReference type="AlphaFoldDB" id="A0A918W088"/>
<evidence type="ECO:0000259" key="7">
    <source>
        <dbReference type="PROSITE" id="PS50850"/>
    </source>
</evidence>
<keyword evidence="2" id="KW-1003">Cell membrane</keyword>
<evidence type="ECO:0000256" key="5">
    <source>
        <dbReference type="ARBA" id="ARBA00023136"/>
    </source>
</evidence>
<feature type="transmembrane region" description="Helical" evidence="6">
    <location>
        <begin position="158"/>
        <end position="180"/>
    </location>
</feature>
<proteinExistence type="predicted"/>
<feature type="transmembrane region" description="Helical" evidence="6">
    <location>
        <begin position="95"/>
        <end position="116"/>
    </location>
</feature>
<dbReference type="GO" id="GO:0022857">
    <property type="term" value="F:transmembrane transporter activity"/>
    <property type="evidence" value="ECO:0007669"/>
    <property type="project" value="InterPro"/>
</dbReference>
<dbReference type="GO" id="GO:0005886">
    <property type="term" value="C:plasma membrane"/>
    <property type="evidence" value="ECO:0007669"/>
    <property type="project" value="UniProtKB-SubCell"/>
</dbReference>
<dbReference type="PANTHER" id="PTHR43124">
    <property type="entry name" value="PURINE EFFLUX PUMP PBUE"/>
    <property type="match status" value="1"/>
</dbReference>
<feature type="transmembrane region" description="Helical" evidence="6">
    <location>
        <begin position="70"/>
        <end position="89"/>
    </location>
</feature>
<reference evidence="8" key="1">
    <citation type="journal article" date="2014" name="Int. J. Syst. Evol. Microbiol.">
        <title>Complete genome sequence of Corynebacterium casei LMG S-19264T (=DSM 44701T), isolated from a smear-ripened cheese.</title>
        <authorList>
            <consortium name="US DOE Joint Genome Institute (JGI-PGF)"/>
            <person name="Walter F."/>
            <person name="Albersmeier A."/>
            <person name="Kalinowski J."/>
            <person name="Ruckert C."/>
        </authorList>
    </citation>
    <scope>NUCLEOTIDE SEQUENCE</scope>
    <source>
        <strain evidence="8">KCTC 12719</strain>
    </source>
</reference>
<dbReference type="Gene3D" id="1.20.1250.20">
    <property type="entry name" value="MFS general substrate transporter like domains"/>
    <property type="match status" value="1"/>
</dbReference>
<accession>A0A918W088</accession>
<feature type="transmembrane region" description="Helical" evidence="6">
    <location>
        <begin position="267"/>
        <end position="286"/>
    </location>
</feature>
<dbReference type="PANTHER" id="PTHR43124:SF6">
    <property type="entry name" value="TRANSPORTER ARAJ-RELATED"/>
    <property type="match status" value="1"/>
</dbReference>
<evidence type="ECO:0000313" key="8">
    <source>
        <dbReference type="EMBL" id="GHA43758.1"/>
    </source>
</evidence>
<comment type="subcellular location">
    <subcellularLocation>
        <location evidence="1">Cell membrane</location>
        <topology evidence="1">Multi-pass membrane protein</topology>
    </subcellularLocation>
</comment>
<feature type="domain" description="Major facilitator superfamily (MFS) profile" evidence="7">
    <location>
        <begin position="4"/>
        <end position="380"/>
    </location>
</feature>
<protein>
    <submittedName>
        <fullName evidence="8">MFS transporter</fullName>
    </submittedName>
</protein>
<dbReference type="Pfam" id="PF07690">
    <property type="entry name" value="MFS_1"/>
    <property type="match status" value="1"/>
</dbReference>
<evidence type="ECO:0000256" key="2">
    <source>
        <dbReference type="ARBA" id="ARBA00022475"/>
    </source>
</evidence>
<sequence length="389" mass="40653">MKKALIALAIGGFGIGMTEFVIMGILPEVAGALDISIPTAGHFISAYALGVVVGAPVLTGMGGKWPAHKILLLLMVWFTVFNTLSAFAGSYEMLLLARFLSGLPHGAFFGIGAVVASKLAKPGKSAQAIAIMFTGLTLANVIGVPLGTYVGQEFSWKVSFLMVGVVGIAAVLGIKFWMPVLPKSSSEGLRKDLKVFKRPELWMVVLLTTIGTGGFFAWYSYIAPLITEVAGHPENVVSYAMIIAGTGMVIGNLIGAKLAEKFSPINAVVISLVLMVIALVANTFLAQYQIPVLVMTFLIGVIAFTLSTPIQMAMINTAKGSEMLGSSMNQSAFNMGNASGAYFAGLPIAMGFGFTSATLVGAAMAGLGIIIALVIIMMRKKKVATAVVS</sequence>
<dbReference type="SUPFAM" id="SSF103473">
    <property type="entry name" value="MFS general substrate transporter"/>
    <property type="match status" value="1"/>
</dbReference>
<organism evidence="8 9">
    <name type="scientific">Salinimicrobium marinum</name>
    <dbReference type="NCBI Taxonomy" id="680283"/>
    <lineage>
        <taxon>Bacteria</taxon>
        <taxon>Pseudomonadati</taxon>
        <taxon>Bacteroidota</taxon>
        <taxon>Flavobacteriia</taxon>
        <taxon>Flavobacteriales</taxon>
        <taxon>Flavobacteriaceae</taxon>
        <taxon>Salinimicrobium</taxon>
    </lineage>
</organism>
<evidence type="ECO:0000256" key="6">
    <source>
        <dbReference type="SAM" id="Phobius"/>
    </source>
</evidence>
<reference evidence="8" key="2">
    <citation type="submission" date="2020-09" db="EMBL/GenBank/DDBJ databases">
        <authorList>
            <person name="Sun Q."/>
            <person name="Kim S."/>
        </authorList>
    </citation>
    <scope>NUCLEOTIDE SEQUENCE</scope>
    <source>
        <strain evidence="8">KCTC 12719</strain>
    </source>
</reference>
<keyword evidence="9" id="KW-1185">Reference proteome</keyword>
<dbReference type="CDD" id="cd17324">
    <property type="entry name" value="MFS_NepI_like"/>
    <property type="match status" value="1"/>
</dbReference>
<evidence type="ECO:0000313" key="9">
    <source>
        <dbReference type="Proteomes" id="UP000610456"/>
    </source>
</evidence>
<feature type="transmembrane region" description="Helical" evidence="6">
    <location>
        <begin position="201"/>
        <end position="221"/>
    </location>
</feature>
<comment type="caution">
    <text evidence="8">The sequence shown here is derived from an EMBL/GenBank/DDBJ whole genome shotgun (WGS) entry which is preliminary data.</text>
</comment>
<dbReference type="Proteomes" id="UP000610456">
    <property type="component" value="Unassembled WGS sequence"/>
</dbReference>
<name>A0A918W088_9FLAO</name>
<feature type="transmembrane region" description="Helical" evidence="6">
    <location>
        <begin position="128"/>
        <end position="146"/>
    </location>
</feature>
<dbReference type="InterPro" id="IPR050189">
    <property type="entry name" value="MFS_Efflux_Transporters"/>
</dbReference>
<keyword evidence="4 6" id="KW-1133">Transmembrane helix</keyword>
<feature type="transmembrane region" description="Helical" evidence="6">
    <location>
        <begin position="356"/>
        <end position="376"/>
    </location>
</feature>
<dbReference type="RefSeq" id="WP_189605221.1">
    <property type="nucleotide sequence ID" value="NZ_BMXB01000012.1"/>
</dbReference>
<dbReference type="InterPro" id="IPR011701">
    <property type="entry name" value="MFS"/>
</dbReference>